<feature type="domain" description="PFL" evidence="1">
    <location>
        <begin position="1"/>
        <end position="278"/>
    </location>
</feature>
<evidence type="ECO:0000313" key="2">
    <source>
        <dbReference type="EMBL" id="GAH54444.1"/>
    </source>
</evidence>
<dbReference type="PANTHER" id="PTHR43641">
    <property type="entry name" value="FORMATE ACETYLTRANSFERASE 3-RELATED"/>
    <property type="match status" value="1"/>
</dbReference>
<name>X1HKT6_9ZZZZ</name>
<evidence type="ECO:0000259" key="1">
    <source>
        <dbReference type="PROSITE" id="PS51554"/>
    </source>
</evidence>
<dbReference type="InterPro" id="IPR004184">
    <property type="entry name" value="PFL_dom"/>
</dbReference>
<dbReference type="PANTHER" id="PTHR43641:SF2">
    <property type="entry name" value="DEHYDRATASE YBIW-RELATED"/>
    <property type="match status" value="1"/>
</dbReference>
<feature type="non-terminal residue" evidence="2">
    <location>
        <position position="278"/>
    </location>
</feature>
<dbReference type="InterPro" id="IPR051215">
    <property type="entry name" value="GRE"/>
</dbReference>
<dbReference type="PROSITE" id="PS51554">
    <property type="entry name" value="PFL"/>
    <property type="match status" value="1"/>
</dbReference>
<dbReference type="AlphaFoldDB" id="X1HKT6"/>
<accession>X1HKT6</accession>
<dbReference type="GO" id="GO:0003824">
    <property type="term" value="F:catalytic activity"/>
    <property type="evidence" value="ECO:0007669"/>
    <property type="project" value="InterPro"/>
</dbReference>
<dbReference type="GO" id="GO:0005829">
    <property type="term" value="C:cytosol"/>
    <property type="evidence" value="ECO:0007669"/>
    <property type="project" value="TreeGrafter"/>
</dbReference>
<organism evidence="2">
    <name type="scientific">marine sediment metagenome</name>
    <dbReference type="NCBI Taxonomy" id="412755"/>
    <lineage>
        <taxon>unclassified sequences</taxon>
        <taxon>metagenomes</taxon>
        <taxon>ecological metagenomes</taxon>
    </lineage>
</organism>
<proteinExistence type="predicted"/>
<gene>
    <name evidence="2" type="ORF">S03H2_38204</name>
</gene>
<dbReference type="EMBL" id="BARU01023554">
    <property type="protein sequence ID" value="GAH54444.1"/>
    <property type="molecule type" value="Genomic_DNA"/>
</dbReference>
<reference evidence="2" key="1">
    <citation type="journal article" date="2014" name="Front. Microbiol.">
        <title>High frequency of phylogenetically diverse reductive dehalogenase-homologous genes in deep subseafloor sedimentary metagenomes.</title>
        <authorList>
            <person name="Kawai M."/>
            <person name="Futagami T."/>
            <person name="Toyoda A."/>
            <person name="Takaki Y."/>
            <person name="Nishi S."/>
            <person name="Hori S."/>
            <person name="Arai W."/>
            <person name="Tsubouchi T."/>
            <person name="Morono Y."/>
            <person name="Uchiyama I."/>
            <person name="Ito T."/>
            <person name="Fujiyama A."/>
            <person name="Inagaki F."/>
            <person name="Takami H."/>
        </authorList>
    </citation>
    <scope>NUCLEOTIDE SEQUENCE</scope>
    <source>
        <strain evidence="2">Expedition CK06-06</strain>
    </source>
</reference>
<dbReference type="Gene3D" id="3.20.70.20">
    <property type="match status" value="1"/>
</dbReference>
<protein>
    <recommendedName>
        <fullName evidence="1">PFL domain-containing protein</fullName>
    </recommendedName>
</protein>
<feature type="non-terminal residue" evidence="2">
    <location>
        <position position="1"/>
    </location>
</feature>
<sequence length="278" mass="31657">IKEAEERAKDLKLWERGALEQKEFLEAVSIALKSAINFAKRYAVLAREMADKETDSKRKAELIKIAEHCEWVPGNPARTFWEAMQSLWFAHLIVQIESNGHSMGYGRFDQFMYPLYQKDIDEGRITPEEVVELLECLWIKTTEINKVRDWDATRVVMGYPMFQQLTIGGQTLDGKSAINDLSWLALEATANQKIIQPSLSVRWWNECPDDFLLKCCEVINIHRGGQPAMYSDEVIIPSQMGVGISLEDSYDYAIDGCVSPTEPGKSRREGVSAGYNMH</sequence>
<dbReference type="Pfam" id="PF02901">
    <property type="entry name" value="PFL-like"/>
    <property type="match status" value="1"/>
</dbReference>
<dbReference type="SUPFAM" id="SSF51998">
    <property type="entry name" value="PFL-like glycyl radical enzymes"/>
    <property type="match status" value="1"/>
</dbReference>
<comment type="caution">
    <text evidence="2">The sequence shown here is derived from an EMBL/GenBank/DDBJ whole genome shotgun (WGS) entry which is preliminary data.</text>
</comment>